<name>D5V4B2_ARCNC</name>
<dbReference type="RefSeq" id="WP_013133990.1">
    <property type="nucleotide sequence ID" value="NC_014166.1"/>
</dbReference>
<dbReference type="AlphaFoldDB" id="D5V4B2"/>
<dbReference type="Proteomes" id="UP000000939">
    <property type="component" value="Chromosome"/>
</dbReference>
<dbReference type="KEGG" id="ant:Arnit_0178"/>
<protein>
    <submittedName>
        <fullName evidence="1">DNAJ protein</fullName>
    </submittedName>
</protein>
<evidence type="ECO:0000313" key="1">
    <source>
        <dbReference type="EMBL" id="ADG91845.1"/>
    </source>
</evidence>
<dbReference type="HOGENOM" id="CLU_2314309_0_0_7"/>
<dbReference type="EMBL" id="CP001999">
    <property type="protein sequence ID" value="ADG91845.1"/>
    <property type="molecule type" value="Genomic_DNA"/>
</dbReference>
<sequence length="99" mass="12310">MLVIKKLDKKKLDKLFLEHYNDEFREYEIYQEMKEILSKLNKKELIEYILAERTNSTYYIERFKYIEKVLFDMASYVFEDEIDFARNEMMKYIGDKYGE</sequence>
<keyword evidence="2" id="KW-1185">Reference proteome</keyword>
<organism evidence="1 2">
    <name type="scientific">Arcobacter nitrofigilis (strain ATCC 33309 / DSM 7299 / CCUG 15893 / LMG 7604 / NCTC 12251 / CI)</name>
    <name type="common">Campylobacter nitrofigilis</name>
    <dbReference type="NCBI Taxonomy" id="572480"/>
    <lineage>
        <taxon>Bacteria</taxon>
        <taxon>Pseudomonadati</taxon>
        <taxon>Campylobacterota</taxon>
        <taxon>Epsilonproteobacteria</taxon>
        <taxon>Campylobacterales</taxon>
        <taxon>Arcobacteraceae</taxon>
        <taxon>Arcobacter</taxon>
    </lineage>
</organism>
<proteinExistence type="predicted"/>
<evidence type="ECO:0000313" key="2">
    <source>
        <dbReference type="Proteomes" id="UP000000939"/>
    </source>
</evidence>
<accession>D5V4B2</accession>
<dbReference type="STRING" id="572480.Arnit_0178"/>
<gene>
    <name evidence="1" type="ordered locus">Arnit_0178</name>
</gene>
<reference evidence="1 2" key="1">
    <citation type="journal article" date="2010" name="Stand. Genomic Sci.">
        <title>Complete genome sequence of Arcobacter nitrofigilis type strain (CI).</title>
        <authorList>
            <person name="Pati A."/>
            <person name="Gronow S."/>
            <person name="Lapidus A."/>
            <person name="Copeland A."/>
            <person name="Glavina Del Rio T."/>
            <person name="Nolan M."/>
            <person name="Lucas S."/>
            <person name="Tice H."/>
            <person name="Cheng J.F."/>
            <person name="Han C."/>
            <person name="Chertkov O."/>
            <person name="Bruce D."/>
            <person name="Tapia R."/>
            <person name="Goodwin L."/>
            <person name="Pitluck S."/>
            <person name="Liolios K."/>
            <person name="Ivanova N."/>
            <person name="Mavromatis K."/>
            <person name="Chen A."/>
            <person name="Palaniappan K."/>
            <person name="Land M."/>
            <person name="Hauser L."/>
            <person name="Chang Y.J."/>
            <person name="Jeffries C.D."/>
            <person name="Detter J.C."/>
            <person name="Rohde M."/>
            <person name="Goker M."/>
            <person name="Bristow J."/>
            <person name="Eisen J.A."/>
            <person name="Markowitz V."/>
            <person name="Hugenholtz P."/>
            <person name="Klenk H.P."/>
            <person name="Kyrpides N.C."/>
        </authorList>
    </citation>
    <scope>NUCLEOTIDE SEQUENCE [LARGE SCALE GENOMIC DNA]</scope>
    <source>
        <strain evidence="2">ATCC 33309 / DSM 7299 / CCUG 15893 / LMG 7604 / NCTC 12251 / CI</strain>
    </source>
</reference>